<dbReference type="InterPro" id="IPR012340">
    <property type="entry name" value="NA-bd_OB-fold"/>
</dbReference>
<dbReference type="InterPro" id="IPR019844">
    <property type="entry name" value="CSD_CS"/>
</dbReference>
<dbReference type="GO" id="GO:0005737">
    <property type="term" value="C:cytoplasm"/>
    <property type="evidence" value="ECO:0007669"/>
    <property type="project" value="UniProtKB-SubCell"/>
</dbReference>
<accession>A0A6J4REH3</accession>
<dbReference type="PROSITE" id="PS51857">
    <property type="entry name" value="CSD_2"/>
    <property type="match status" value="1"/>
</dbReference>
<evidence type="ECO:0000259" key="3">
    <source>
        <dbReference type="PROSITE" id="PS51857"/>
    </source>
</evidence>
<evidence type="ECO:0000256" key="1">
    <source>
        <dbReference type="RuleBase" id="RU000408"/>
    </source>
</evidence>
<feature type="region of interest" description="Disordered" evidence="2">
    <location>
        <begin position="119"/>
        <end position="177"/>
    </location>
</feature>
<dbReference type="InterPro" id="IPR050181">
    <property type="entry name" value="Cold_shock_domain"/>
</dbReference>
<evidence type="ECO:0000256" key="2">
    <source>
        <dbReference type="SAM" id="MobiDB-lite"/>
    </source>
</evidence>
<dbReference type="PROSITE" id="PS00352">
    <property type="entry name" value="CSD_1"/>
    <property type="match status" value="1"/>
</dbReference>
<proteinExistence type="predicted"/>
<sequence length="238" mass="25864">MTESKKRIALKPHMKQIREWVDAGKTDDWIADALGTSASSVQSFRSRNDIYRRDRGPREPASVFEGVLDHGERDGWGLWLDPAIADDPIWREFWSGVDSVVVKVAEDSIVLEVAAGAGRVEERNGSAPSSNPTFSLGDATDAPVEPALTAAEEPAAAETAEVPEPAAEPDAGRERGRVKWFDAEKGYGFLVRPTGEDLFVHHSEVEGDASDLGPGGEVEYVVGRNDRGPNARAVRLME</sequence>
<dbReference type="InterPro" id="IPR011129">
    <property type="entry name" value="CSD"/>
</dbReference>
<dbReference type="Pfam" id="PF00313">
    <property type="entry name" value="CSD"/>
    <property type="match status" value="1"/>
</dbReference>
<dbReference type="SMART" id="SM00357">
    <property type="entry name" value="CSP"/>
    <property type="match status" value="1"/>
</dbReference>
<reference evidence="4" key="1">
    <citation type="submission" date="2020-02" db="EMBL/GenBank/DDBJ databases">
        <authorList>
            <person name="Meier V. D."/>
        </authorList>
    </citation>
    <scope>NUCLEOTIDE SEQUENCE</scope>
    <source>
        <strain evidence="4">AVDCRST_MAG25</strain>
    </source>
</reference>
<dbReference type="InterPro" id="IPR002059">
    <property type="entry name" value="CSP_DNA-bd"/>
</dbReference>
<dbReference type="Gene3D" id="2.40.50.140">
    <property type="entry name" value="Nucleic acid-binding proteins"/>
    <property type="match status" value="1"/>
</dbReference>
<dbReference type="PRINTS" id="PR00050">
    <property type="entry name" value="COLDSHOCK"/>
</dbReference>
<organism evidence="4">
    <name type="scientific">uncultured Rubrobacteraceae bacterium</name>
    <dbReference type="NCBI Taxonomy" id="349277"/>
    <lineage>
        <taxon>Bacteria</taxon>
        <taxon>Bacillati</taxon>
        <taxon>Actinomycetota</taxon>
        <taxon>Rubrobacteria</taxon>
        <taxon>Rubrobacterales</taxon>
        <taxon>Rubrobacteraceae</taxon>
        <taxon>environmental samples</taxon>
    </lineage>
</organism>
<dbReference type="CDD" id="cd04458">
    <property type="entry name" value="CSP_CDS"/>
    <property type="match status" value="1"/>
</dbReference>
<dbReference type="GO" id="GO:0003676">
    <property type="term" value="F:nucleic acid binding"/>
    <property type="evidence" value="ECO:0007669"/>
    <property type="project" value="InterPro"/>
</dbReference>
<evidence type="ECO:0000313" key="4">
    <source>
        <dbReference type="EMBL" id="CAA9463623.1"/>
    </source>
</evidence>
<dbReference type="AlphaFoldDB" id="A0A6J4REH3"/>
<dbReference type="PANTHER" id="PTHR11544">
    <property type="entry name" value="COLD SHOCK DOMAIN CONTAINING PROTEINS"/>
    <property type="match status" value="1"/>
</dbReference>
<feature type="compositionally biased region" description="Low complexity" evidence="2">
    <location>
        <begin position="142"/>
        <end position="169"/>
    </location>
</feature>
<comment type="subcellular location">
    <subcellularLocation>
        <location evidence="1">Cytoplasm</location>
    </subcellularLocation>
</comment>
<protein>
    <submittedName>
        <fullName evidence="4">Hypothetical domain / Cold shock protein of CSP family</fullName>
    </submittedName>
</protein>
<dbReference type="EMBL" id="CADCVI010000073">
    <property type="protein sequence ID" value="CAA9463623.1"/>
    <property type="molecule type" value="Genomic_DNA"/>
</dbReference>
<name>A0A6J4REH3_9ACTN</name>
<gene>
    <name evidence="4" type="ORF">AVDCRST_MAG25-1213</name>
</gene>
<feature type="domain" description="CSD" evidence="3">
    <location>
        <begin position="173"/>
        <end position="236"/>
    </location>
</feature>
<dbReference type="SUPFAM" id="SSF50249">
    <property type="entry name" value="Nucleic acid-binding proteins"/>
    <property type="match status" value="1"/>
</dbReference>